<sequence>MNWWERPYLAPPFPLDGGGTKQNSASQFVKYKLCEMQAKDNGTFSTSQFEGISHPLQPPADPTAFEAYKTNHSKTDKENPFKLWKLLTNHYESQPSCNHTKVFNEFITFQLKGSDLYAYLETVDKHLEFMSSKIVLKLPQNYSLTKEFLYSQKPWTVELVKRKSQEQAALQK</sequence>
<reference evidence="1 2" key="1">
    <citation type="submission" date="2015-08" db="EMBL/GenBank/DDBJ databases">
        <title>Next Generation Sequencing and Analysis of the Genome of Puccinia sorghi L Schw, the Causal Agent of Maize Common Rust.</title>
        <authorList>
            <person name="Rochi L."/>
            <person name="Burguener G."/>
            <person name="Darino M."/>
            <person name="Turjanski A."/>
            <person name="Kreff E."/>
            <person name="Dieguez M.J."/>
            <person name="Sacco F."/>
        </authorList>
    </citation>
    <scope>NUCLEOTIDE SEQUENCE [LARGE SCALE GENOMIC DNA]</scope>
    <source>
        <strain evidence="1 2">RO10H11247</strain>
    </source>
</reference>
<name>A0A0L6UPD2_9BASI</name>
<organism evidence="1 2">
    <name type="scientific">Puccinia sorghi</name>
    <dbReference type="NCBI Taxonomy" id="27349"/>
    <lineage>
        <taxon>Eukaryota</taxon>
        <taxon>Fungi</taxon>
        <taxon>Dikarya</taxon>
        <taxon>Basidiomycota</taxon>
        <taxon>Pucciniomycotina</taxon>
        <taxon>Pucciniomycetes</taxon>
        <taxon>Pucciniales</taxon>
        <taxon>Pucciniaceae</taxon>
        <taxon>Puccinia</taxon>
    </lineage>
</organism>
<protein>
    <submittedName>
        <fullName evidence="1">Uncharacterized protein</fullName>
    </submittedName>
</protein>
<dbReference type="AlphaFoldDB" id="A0A0L6UPD2"/>
<accession>A0A0L6UPD2</accession>
<comment type="caution">
    <text evidence="1">The sequence shown here is derived from an EMBL/GenBank/DDBJ whole genome shotgun (WGS) entry which is preliminary data.</text>
</comment>
<proteinExistence type="predicted"/>
<dbReference type="VEuPathDB" id="FungiDB:VP01_4452g1"/>
<dbReference type="OrthoDB" id="3227225at2759"/>
<dbReference type="Proteomes" id="UP000037035">
    <property type="component" value="Unassembled WGS sequence"/>
</dbReference>
<evidence type="ECO:0000313" key="2">
    <source>
        <dbReference type="Proteomes" id="UP000037035"/>
    </source>
</evidence>
<evidence type="ECO:0000313" key="1">
    <source>
        <dbReference type="EMBL" id="KNZ50381.1"/>
    </source>
</evidence>
<gene>
    <name evidence="1" type="ORF">VP01_4452g1</name>
</gene>
<keyword evidence="2" id="KW-1185">Reference proteome</keyword>
<dbReference type="EMBL" id="LAVV01009560">
    <property type="protein sequence ID" value="KNZ50381.1"/>
    <property type="molecule type" value="Genomic_DNA"/>
</dbReference>